<dbReference type="GO" id="GO:0004674">
    <property type="term" value="F:protein serine/threonine kinase activity"/>
    <property type="evidence" value="ECO:0007669"/>
    <property type="project" value="UniProtKB-KW"/>
</dbReference>
<protein>
    <submittedName>
        <fullName evidence="1">Serine/threonine protein kinase</fullName>
    </submittedName>
</protein>
<reference evidence="1 2" key="1">
    <citation type="journal article" date="2017" name="Genome Biol. Evol.">
        <title>Phytophthora megakarya and P. palmivora, closely related causal agents of cacao black pod rot, underwent increases in genome sizes and gene numbers by different mechanisms.</title>
        <authorList>
            <person name="Ali S.S."/>
            <person name="Shao J."/>
            <person name="Lary D.J."/>
            <person name="Kronmiller B."/>
            <person name="Shen D."/>
            <person name="Strem M.D."/>
            <person name="Amoako-Attah I."/>
            <person name="Akrofi A.Y."/>
            <person name="Begoude B.A."/>
            <person name="Ten Hoopen G.M."/>
            <person name="Coulibaly K."/>
            <person name="Kebe B.I."/>
            <person name="Melnick R.L."/>
            <person name="Guiltinan M.J."/>
            <person name="Tyler B.M."/>
            <person name="Meinhardt L.W."/>
            <person name="Bailey B.A."/>
        </authorList>
    </citation>
    <scope>NUCLEOTIDE SEQUENCE [LARGE SCALE GENOMIC DNA]</scope>
    <source>
        <strain evidence="2">sbr112.9</strain>
    </source>
</reference>
<name>A0A2P4YN49_9STRA</name>
<comment type="caution">
    <text evidence="1">The sequence shown here is derived from an EMBL/GenBank/DDBJ whole genome shotgun (WGS) entry which is preliminary data.</text>
</comment>
<organism evidence="1 2">
    <name type="scientific">Phytophthora palmivora</name>
    <dbReference type="NCBI Taxonomy" id="4796"/>
    <lineage>
        <taxon>Eukaryota</taxon>
        <taxon>Sar</taxon>
        <taxon>Stramenopiles</taxon>
        <taxon>Oomycota</taxon>
        <taxon>Peronosporomycetes</taxon>
        <taxon>Peronosporales</taxon>
        <taxon>Peronosporaceae</taxon>
        <taxon>Phytophthora</taxon>
    </lineage>
</organism>
<dbReference type="EMBL" id="NCKW01001822">
    <property type="protein sequence ID" value="POM79231.1"/>
    <property type="molecule type" value="Genomic_DNA"/>
</dbReference>
<keyword evidence="1" id="KW-0418">Kinase</keyword>
<proteinExistence type="predicted"/>
<accession>A0A2P4YN49</accession>
<evidence type="ECO:0000313" key="1">
    <source>
        <dbReference type="EMBL" id="POM79231.1"/>
    </source>
</evidence>
<keyword evidence="1" id="KW-0723">Serine/threonine-protein kinase</keyword>
<keyword evidence="1" id="KW-0808">Transferase</keyword>
<sequence length="175" mass="18843">MLCSYSRQRDQDQALRHAIATFHVLRTSSTELMRHQSIGDSSNTRDAVQQAADMSVYRWVVATGAWRAADSSPANSSGTFNSGIPGDKFTAVATGTSVELSIKAAVGAICVIMIMVMARGGQVTKPASGNSTRFHAENTHKEHLACIDREVLLSRKGQIRSSSKHVSVKLCIGSH</sequence>
<evidence type="ECO:0000313" key="2">
    <source>
        <dbReference type="Proteomes" id="UP000237271"/>
    </source>
</evidence>
<gene>
    <name evidence="1" type="ORF">PHPALM_3142</name>
</gene>
<dbReference type="AlphaFoldDB" id="A0A2P4YN49"/>
<keyword evidence="2" id="KW-1185">Reference proteome</keyword>
<dbReference type="Proteomes" id="UP000237271">
    <property type="component" value="Unassembled WGS sequence"/>
</dbReference>